<organism evidence="1 2">
    <name type="scientific">Panagrolaimus sp. JU765</name>
    <dbReference type="NCBI Taxonomy" id="591449"/>
    <lineage>
        <taxon>Eukaryota</taxon>
        <taxon>Metazoa</taxon>
        <taxon>Ecdysozoa</taxon>
        <taxon>Nematoda</taxon>
        <taxon>Chromadorea</taxon>
        <taxon>Rhabditida</taxon>
        <taxon>Tylenchina</taxon>
        <taxon>Panagrolaimomorpha</taxon>
        <taxon>Panagrolaimoidea</taxon>
        <taxon>Panagrolaimidae</taxon>
        <taxon>Panagrolaimus</taxon>
    </lineage>
</organism>
<accession>A0AC34RSG7</accession>
<evidence type="ECO:0000313" key="1">
    <source>
        <dbReference type="Proteomes" id="UP000887576"/>
    </source>
</evidence>
<dbReference type="WBParaSite" id="JU765_v2.g9858.t1">
    <property type="protein sequence ID" value="JU765_v2.g9858.t1"/>
    <property type="gene ID" value="JU765_v2.g9858"/>
</dbReference>
<reference evidence="2" key="1">
    <citation type="submission" date="2022-11" db="UniProtKB">
        <authorList>
            <consortium name="WormBaseParasite"/>
        </authorList>
    </citation>
    <scope>IDENTIFICATION</scope>
</reference>
<evidence type="ECO:0000313" key="2">
    <source>
        <dbReference type="WBParaSite" id="JU765_v2.g9858.t1"/>
    </source>
</evidence>
<name>A0AC34RSG7_9BILA</name>
<proteinExistence type="predicted"/>
<dbReference type="Proteomes" id="UP000887576">
    <property type="component" value="Unplaced"/>
</dbReference>
<sequence length="70" mass="7984">MALEVVGDSVALYFRCMRFATRQVRRHPEQLQMDDASKLYIANAGPILGGGFEEWITLNKSWPILKLPSF</sequence>
<protein>
    <submittedName>
        <fullName evidence="2">Uncharacterized protein</fullName>
    </submittedName>
</protein>